<feature type="repeat" description="WD" evidence="4">
    <location>
        <begin position="387"/>
        <end position="428"/>
    </location>
</feature>
<keyword evidence="1 4" id="KW-0853">WD repeat</keyword>
<evidence type="ECO:0000256" key="2">
    <source>
        <dbReference type="ARBA" id="ARBA00022737"/>
    </source>
</evidence>
<dbReference type="PANTHER" id="PTHR16017">
    <property type="entry name" value="GASTRULATION DEFECTIVE PROTEIN 1-RELATED"/>
    <property type="match status" value="1"/>
</dbReference>
<dbReference type="GO" id="GO:0005634">
    <property type="term" value="C:nucleus"/>
    <property type="evidence" value="ECO:0007669"/>
    <property type="project" value="TreeGrafter"/>
</dbReference>
<proteinExistence type="inferred from homology"/>
<feature type="compositionally biased region" description="Basic and acidic residues" evidence="5">
    <location>
        <begin position="38"/>
        <end position="53"/>
    </location>
</feature>
<evidence type="ECO:0000256" key="1">
    <source>
        <dbReference type="ARBA" id="ARBA00022574"/>
    </source>
</evidence>
<dbReference type="WBParaSite" id="L893_g26684.t1">
    <property type="protein sequence ID" value="L893_g26684.t1"/>
    <property type="gene ID" value="L893_g26684"/>
</dbReference>
<feature type="region of interest" description="Disordered" evidence="5">
    <location>
        <begin position="652"/>
        <end position="686"/>
    </location>
</feature>
<dbReference type="PROSITE" id="PS50082">
    <property type="entry name" value="WD_REPEATS_2"/>
    <property type="match status" value="2"/>
</dbReference>
<feature type="repeat" description="WD" evidence="4">
    <location>
        <begin position="286"/>
        <end position="328"/>
    </location>
</feature>
<dbReference type="InterPro" id="IPR051858">
    <property type="entry name" value="WD_repeat_GAD-1"/>
</dbReference>
<feature type="compositionally biased region" description="Basic and acidic residues" evidence="5">
    <location>
        <begin position="1"/>
        <end position="28"/>
    </location>
</feature>
<evidence type="ECO:0000256" key="3">
    <source>
        <dbReference type="ARBA" id="ARBA00038343"/>
    </source>
</evidence>
<dbReference type="AlphaFoldDB" id="A0A1I7ZHU0"/>
<sequence length="686" mass="76186">MSQKEQLKEVVEKTFDEPASDETAHSEDLETASGSAAEDAKRELQAAEEEKPKNATKKARQFDFESLLAQTIQNAPSGHLPKEGSIDRFENLQVSGQKDSEKGSTDGRHIVESHDAAASVRGHVRQAEVESDSDDDIGPALPPGFQVDKSVMVEKPKQADEAEEYEDFDRISTAVLIPTACEVSISHGSKPVTAFSFDQSGSKFATGALDYHVNLYEFQKMDSTMKAFRELTPCESHPIHCLAYSANGEDLVIASGDAIIKVLDRQGKQKSETVRGDQYLIDLSQTKGHTGTVNCVVWHPLLKTEFLSASVDGSLRVWSTEDHKEITRCINKQKKLIKVKGAHGKRANPTTCCYSRDGKLIAAGCYDGSILIWKNGNIFVNTAYANREAHKGPITSLSFSPDGTRLLSRSLDGTLKMFALSNFKKPQLVASDLPNAFVETDCGWSPRGEVVFTGTSETSRTGDTGQLLFLDANTFEKVYQIDYAKAGCVRAFWHPRLNQIMASFSDGSLKLYYDPETSLRGALSCVNKPVKRSRQNELVREEFVLSPLALEMFQPRGEEGEEKEVTAWRIRKYLRQRDNQLRPEFRKPADLPNSKTATGPRIASGGTLHSYIAKEIGTSRNKDFLADTDVRSSILRHADEAEKDPQFITKAYQRTQPVPIFQKSAEEEADPDDEELTPVYKKPKLT</sequence>
<dbReference type="GO" id="GO:0035861">
    <property type="term" value="C:site of double-strand break"/>
    <property type="evidence" value="ECO:0007669"/>
    <property type="project" value="TreeGrafter"/>
</dbReference>
<feature type="compositionally biased region" description="Acidic residues" evidence="5">
    <location>
        <begin position="667"/>
        <end position="676"/>
    </location>
</feature>
<dbReference type="PROSITE" id="PS50294">
    <property type="entry name" value="WD_REPEATS_REGION"/>
    <property type="match status" value="2"/>
</dbReference>
<evidence type="ECO:0000313" key="7">
    <source>
        <dbReference type="WBParaSite" id="L893_g26684.t1"/>
    </source>
</evidence>
<dbReference type="Pfam" id="PF00400">
    <property type="entry name" value="WD40"/>
    <property type="match status" value="4"/>
</dbReference>
<keyword evidence="2" id="KW-0677">Repeat</keyword>
<dbReference type="SMART" id="SM00320">
    <property type="entry name" value="WD40"/>
    <property type="match status" value="6"/>
</dbReference>
<dbReference type="InterPro" id="IPR015943">
    <property type="entry name" value="WD40/YVTN_repeat-like_dom_sf"/>
</dbReference>
<dbReference type="SUPFAM" id="SSF50978">
    <property type="entry name" value="WD40 repeat-like"/>
    <property type="match status" value="1"/>
</dbReference>
<evidence type="ECO:0000313" key="6">
    <source>
        <dbReference type="Proteomes" id="UP000095287"/>
    </source>
</evidence>
<keyword evidence="6" id="KW-1185">Reference proteome</keyword>
<evidence type="ECO:0000256" key="5">
    <source>
        <dbReference type="SAM" id="MobiDB-lite"/>
    </source>
</evidence>
<comment type="similarity">
    <text evidence="3">Belongs to the WD repeat GAD-1 family.</text>
</comment>
<feature type="compositionally biased region" description="Basic and acidic residues" evidence="5">
    <location>
        <begin position="98"/>
        <end position="115"/>
    </location>
</feature>
<name>A0A1I7ZHU0_9BILA</name>
<feature type="compositionally biased region" description="Basic and acidic residues" evidence="5">
    <location>
        <begin position="80"/>
        <end position="90"/>
    </location>
</feature>
<dbReference type="Gene3D" id="2.130.10.10">
    <property type="entry name" value="YVTN repeat-like/Quinoprotein amine dehydrogenase"/>
    <property type="match status" value="2"/>
</dbReference>
<protein>
    <submittedName>
        <fullName evidence="7">WD_REPEATS_REGION domain-containing protein</fullName>
    </submittedName>
</protein>
<organism evidence="6 7">
    <name type="scientific">Steinernema glaseri</name>
    <dbReference type="NCBI Taxonomy" id="37863"/>
    <lineage>
        <taxon>Eukaryota</taxon>
        <taxon>Metazoa</taxon>
        <taxon>Ecdysozoa</taxon>
        <taxon>Nematoda</taxon>
        <taxon>Chromadorea</taxon>
        <taxon>Rhabditida</taxon>
        <taxon>Tylenchina</taxon>
        <taxon>Panagrolaimomorpha</taxon>
        <taxon>Strongyloidoidea</taxon>
        <taxon>Steinernematidae</taxon>
        <taxon>Steinernema</taxon>
    </lineage>
</organism>
<reference evidence="7" key="1">
    <citation type="submission" date="2016-11" db="UniProtKB">
        <authorList>
            <consortium name="WormBaseParasite"/>
        </authorList>
    </citation>
    <scope>IDENTIFICATION</scope>
</reference>
<dbReference type="PANTHER" id="PTHR16017:SF0">
    <property type="entry name" value="WD REPEAT-CONTAINING PROTEIN 70"/>
    <property type="match status" value="1"/>
</dbReference>
<dbReference type="InterPro" id="IPR001680">
    <property type="entry name" value="WD40_rpt"/>
</dbReference>
<accession>A0A1I7ZHU0</accession>
<dbReference type="InterPro" id="IPR036322">
    <property type="entry name" value="WD40_repeat_dom_sf"/>
</dbReference>
<evidence type="ECO:0000256" key="4">
    <source>
        <dbReference type="PROSITE-ProRule" id="PRU00221"/>
    </source>
</evidence>
<feature type="region of interest" description="Disordered" evidence="5">
    <location>
        <begin position="1"/>
        <end position="145"/>
    </location>
</feature>
<dbReference type="Proteomes" id="UP000095287">
    <property type="component" value="Unplaced"/>
</dbReference>
<dbReference type="FunFam" id="2.130.10.10:FF:001319">
    <property type="entry name" value="Gastrulation defective protein 1"/>
    <property type="match status" value="1"/>
</dbReference>